<dbReference type="FunFam" id="3.30.70.1660:FF:000002">
    <property type="entry name" value="Peptide chain release factor 1"/>
    <property type="match status" value="1"/>
</dbReference>
<dbReference type="PANTHER" id="PTHR43804:SF7">
    <property type="entry name" value="LD18447P"/>
    <property type="match status" value="1"/>
</dbReference>
<feature type="modified residue" description="N5-methylglutamine" evidence="7">
    <location>
        <position position="229"/>
    </location>
</feature>
<reference evidence="10" key="2">
    <citation type="submission" date="2022-10" db="EMBL/GenBank/DDBJ databases">
        <authorList>
            <person name="Trinh H.N."/>
        </authorList>
    </citation>
    <scope>NUCLEOTIDE SEQUENCE</scope>
    <source>
        <strain evidence="10">RN2-1</strain>
    </source>
</reference>
<comment type="caution">
    <text evidence="10">The sequence shown here is derived from an EMBL/GenBank/DDBJ whole genome shotgun (WGS) entry which is preliminary data.</text>
</comment>
<comment type="similarity">
    <text evidence="3 7">Belongs to the prokaryotic/mitochondrial release factor family.</text>
</comment>
<dbReference type="Proteomes" id="UP001165679">
    <property type="component" value="Unassembled WGS sequence"/>
</dbReference>
<feature type="domain" description="Prokaryotic-type class I peptide chain release factors" evidence="9">
    <location>
        <begin position="222"/>
        <end position="238"/>
    </location>
</feature>
<dbReference type="SUPFAM" id="SSF75620">
    <property type="entry name" value="Release factor"/>
    <property type="match status" value="1"/>
</dbReference>
<dbReference type="EMBL" id="JAPDNT010000001">
    <property type="protein sequence ID" value="MCW3472957.1"/>
    <property type="molecule type" value="Genomic_DNA"/>
</dbReference>
<reference evidence="10" key="1">
    <citation type="submission" date="2022-09" db="EMBL/GenBank/DDBJ databases">
        <title>Rhodovastum sp. nov. RN2-1 isolated from soil in Seongnam, South Korea.</title>
        <authorList>
            <person name="Le N.T."/>
        </authorList>
    </citation>
    <scope>NUCLEOTIDE SEQUENCE</scope>
    <source>
        <strain evidence="10">RN2-1</strain>
    </source>
</reference>
<dbReference type="Gene3D" id="6.10.140.1950">
    <property type="match status" value="1"/>
</dbReference>
<dbReference type="PANTHER" id="PTHR43804">
    <property type="entry name" value="LD18447P"/>
    <property type="match status" value="1"/>
</dbReference>
<dbReference type="InterPro" id="IPR005139">
    <property type="entry name" value="PCRF"/>
</dbReference>
<dbReference type="Gene3D" id="3.30.70.1660">
    <property type="match status" value="1"/>
</dbReference>
<name>A0AA41YJ53_9PROT</name>
<dbReference type="NCBIfam" id="TIGR00019">
    <property type="entry name" value="prfA"/>
    <property type="match status" value="1"/>
</dbReference>
<evidence type="ECO:0000256" key="6">
    <source>
        <dbReference type="ARBA" id="ARBA00022917"/>
    </source>
</evidence>
<dbReference type="GO" id="GO:0005829">
    <property type="term" value="C:cytosol"/>
    <property type="evidence" value="ECO:0007669"/>
    <property type="project" value="UniProtKB-ARBA"/>
</dbReference>
<dbReference type="InterPro" id="IPR045853">
    <property type="entry name" value="Pep_chain_release_fac_I_sf"/>
</dbReference>
<dbReference type="NCBIfam" id="NF001859">
    <property type="entry name" value="PRK00591.1"/>
    <property type="match status" value="1"/>
</dbReference>
<comment type="function">
    <text evidence="1 7">Peptide chain release factor 1 directs the termination of translation in response to the peptide chain termination codons UAG and UAA.</text>
</comment>
<dbReference type="InterPro" id="IPR050057">
    <property type="entry name" value="Prokaryotic/Mito_RF"/>
</dbReference>
<dbReference type="AlphaFoldDB" id="A0AA41YJ53"/>
<comment type="PTM">
    <text evidence="7">Methylated by PrmC. Methylation increases the termination efficiency of RF1.</text>
</comment>
<accession>A0AA41YJ53</accession>
<dbReference type="SMART" id="SM00937">
    <property type="entry name" value="PCRF"/>
    <property type="match status" value="1"/>
</dbReference>
<keyword evidence="5 7" id="KW-0963">Cytoplasm</keyword>
<sequence length="351" mass="38837">MSLSLKLDRIVDRAAELRALLSEGVSGDTFVKASKELSEIEPVVARIDELRAAERSAAEAQGLLDDPEMRELAEGELSELKERIPALEHAIRVALLPKDEADDRSAILEIRPAAGGDEAALFAAELFAMYQKYAALRGWRFEVLEYDDTGLGGMKGGIAEITGRSVFARLKYESGVHRVQRVPATESQGRIHTSTVTVAVLPEAEEVDVQIDEGDLRIDVYRASGAGGQHVNKTESAVRITHLPSGIVVAMQEEKSQHKNKAKAMKILRARLYEQRRESLHATRAADRRAQVGTGDRSERIRTYNFPQGRVSDHRINLTLYKIERIMQGELDEFVDALTAEDQAARLAADV</sequence>
<evidence type="ECO:0000256" key="7">
    <source>
        <dbReference type="HAMAP-Rule" id="MF_00093"/>
    </source>
</evidence>
<evidence type="ECO:0000256" key="1">
    <source>
        <dbReference type="ARBA" id="ARBA00002986"/>
    </source>
</evidence>
<evidence type="ECO:0000256" key="8">
    <source>
        <dbReference type="NCBIfam" id="TIGR00019"/>
    </source>
</evidence>
<dbReference type="GO" id="GO:0016149">
    <property type="term" value="F:translation release factor activity, codon specific"/>
    <property type="evidence" value="ECO:0007669"/>
    <property type="project" value="UniProtKB-UniRule"/>
</dbReference>
<dbReference type="HAMAP" id="MF_00093">
    <property type="entry name" value="Rel_fac_1"/>
    <property type="match status" value="1"/>
</dbReference>
<dbReference type="FunFam" id="3.30.160.20:FF:000004">
    <property type="entry name" value="Peptide chain release factor 1"/>
    <property type="match status" value="1"/>
</dbReference>
<dbReference type="InterPro" id="IPR000352">
    <property type="entry name" value="Pep_chain_release_fac_I"/>
</dbReference>
<organism evidence="10 11">
    <name type="scientific">Limobrevibacterium gyesilva</name>
    <dbReference type="NCBI Taxonomy" id="2991712"/>
    <lineage>
        <taxon>Bacteria</taxon>
        <taxon>Pseudomonadati</taxon>
        <taxon>Pseudomonadota</taxon>
        <taxon>Alphaproteobacteria</taxon>
        <taxon>Acetobacterales</taxon>
        <taxon>Acetobacteraceae</taxon>
        <taxon>Limobrevibacterium</taxon>
    </lineage>
</organism>
<dbReference type="RefSeq" id="WP_264711544.1">
    <property type="nucleotide sequence ID" value="NZ_JAPDNT010000001.1"/>
</dbReference>
<evidence type="ECO:0000256" key="4">
    <source>
        <dbReference type="ARBA" id="ARBA00022481"/>
    </source>
</evidence>
<evidence type="ECO:0000256" key="5">
    <source>
        <dbReference type="ARBA" id="ARBA00022490"/>
    </source>
</evidence>
<proteinExistence type="inferred from homology"/>
<protein>
    <recommendedName>
        <fullName evidence="7 8">Peptide chain release factor 1</fullName>
        <shortName evidence="7">RF-1</shortName>
    </recommendedName>
</protein>
<keyword evidence="11" id="KW-1185">Reference proteome</keyword>
<keyword evidence="4 7" id="KW-0488">Methylation</keyword>
<evidence type="ECO:0000256" key="2">
    <source>
        <dbReference type="ARBA" id="ARBA00004496"/>
    </source>
</evidence>
<evidence type="ECO:0000256" key="3">
    <source>
        <dbReference type="ARBA" id="ARBA00010835"/>
    </source>
</evidence>
<dbReference type="Gene3D" id="3.30.160.20">
    <property type="match status" value="1"/>
</dbReference>
<dbReference type="InterPro" id="IPR004373">
    <property type="entry name" value="RF-1"/>
</dbReference>
<comment type="subcellular location">
    <subcellularLocation>
        <location evidence="2 7">Cytoplasm</location>
    </subcellularLocation>
</comment>
<dbReference type="Pfam" id="PF00472">
    <property type="entry name" value="RF-1"/>
    <property type="match status" value="1"/>
</dbReference>
<gene>
    <name evidence="7 10" type="primary">prfA</name>
    <name evidence="10" type="ORF">OL599_00055</name>
</gene>
<evidence type="ECO:0000259" key="9">
    <source>
        <dbReference type="PROSITE" id="PS00745"/>
    </source>
</evidence>
<evidence type="ECO:0000313" key="10">
    <source>
        <dbReference type="EMBL" id="MCW3472957.1"/>
    </source>
</evidence>
<keyword evidence="6 7" id="KW-0648">Protein biosynthesis</keyword>
<evidence type="ECO:0000313" key="11">
    <source>
        <dbReference type="Proteomes" id="UP001165679"/>
    </source>
</evidence>
<dbReference type="PROSITE" id="PS00745">
    <property type="entry name" value="RF_PROK_I"/>
    <property type="match status" value="1"/>
</dbReference>
<dbReference type="Pfam" id="PF03462">
    <property type="entry name" value="PCRF"/>
    <property type="match status" value="1"/>
</dbReference>
<dbReference type="FunFam" id="3.30.70.1660:FF:000004">
    <property type="entry name" value="Peptide chain release factor 1"/>
    <property type="match status" value="1"/>
</dbReference>